<evidence type="ECO:0000313" key="7">
    <source>
        <dbReference type="EMBL" id="KAK4443541.1"/>
    </source>
</evidence>
<organism evidence="7 8">
    <name type="scientific">Podospora aff. communis PSN243</name>
    <dbReference type="NCBI Taxonomy" id="3040156"/>
    <lineage>
        <taxon>Eukaryota</taxon>
        <taxon>Fungi</taxon>
        <taxon>Dikarya</taxon>
        <taxon>Ascomycota</taxon>
        <taxon>Pezizomycotina</taxon>
        <taxon>Sordariomycetes</taxon>
        <taxon>Sordariomycetidae</taxon>
        <taxon>Sordariales</taxon>
        <taxon>Podosporaceae</taxon>
        <taxon>Podospora</taxon>
    </lineage>
</organism>
<dbReference type="PANTHER" id="PTHR16932:SF18">
    <property type="entry name" value="INTERFERON, ALPHA-INDUCIBLE PROTEIN 27-LIKE 2"/>
    <property type="match status" value="1"/>
</dbReference>
<keyword evidence="4" id="KW-1133">Transmembrane helix</keyword>
<keyword evidence="5" id="KW-0472">Membrane</keyword>
<dbReference type="PANTHER" id="PTHR16932">
    <property type="entry name" value="INTERFERON ALPHA-INDUCIBLE PROTEIN 27"/>
    <property type="match status" value="1"/>
</dbReference>
<evidence type="ECO:0000256" key="6">
    <source>
        <dbReference type="SAM" id="MobiDB-lite"/>
    </source>
</evidence>
<dbReference type="GO" id="GO:0016020">
    <property type="term" value="C:membrane"/>
    <property type="evidence" value="ECO:0007669"/>
    <property type="project" value="UniProtKB-SubCell"/>
</dbReference>
<comment type="caution">
    <text evidence="7">The sequence shown here is derived from an EMBL/GenBank/DDBJ whole genome shotgun (WGS) entry which is preliminary data.</text>
</comment>
<accession>A0AAV9G8Y0</accession>
<evidence type="ECO:0000256" key="4">
    <source>
        <dbReference type="ARBA" id="ARBA00022989"/>
    </source>
</evidence>
<gene>
    <name evidence="7" type="ORF">QBC34DRAFT_477047</name>
</gene>
<evidence type="ECO:0000256" key="3">
    <source>
        <dbReference type="ARBA" id="ARBA00022692"/>
    </source>
</evidence>
<name>A0AAV9G8Y0_9PEZI</name>
<feature type="compositionally biased region" description="Basic residues" evidence="6">
    <location>
        <begin position="25"/>
        <end position="34"/>
    </location>
</feature>
<feature type="region of interest" description="Disordered" evidence="6">
    <location>
        <begin position="18"/>
        <end position="50"/>
    </location>
</feature>
<sequence length="216" mass="23339">MAIDVTAILDCVCLTSKPTTPHTTKTQHHHRKSTRQQAPIAAQTSDSPEEMATKVITTLRNAEEPGLTLVESLNDTVKPAGWSEKLAKRVLAILEETLKATGRDTWGPVLRDAYDKAVLISGEVFDKLVEEASAHPKLAAVVSTVLAIGVLAVLMPWVLELLGFAEEGPVAWSFAAWWQSRYGGRVPKGSLFTYLQRSGMVWGKGAPGGVVVLAKI</sequence>
<reference evidence="7" key="2">
    <citation type="submission" date="2023-05" db="EMBL/GenBank/DDBJ databases">
        <authorList>
            <consortium name="Lawrence Berkeley National Laboratory"/>
            <person name="Steindorff A."/>
            <person name="Hensen N."/>
            <person name="Bonometti L."/>
            <person name="Westerberg I."/>
            <person name="Brannstrom I.O."/>
            <person name="Guillou S."/>
            <person name="Cros-Aarteil S."/>
            <person name="Calhoun S."/>
            <person name="Haridas S."/>
            <person name="Kuo A."/>
            <person name="Mondo S."/>
            <person name="Pangilinan J."/>
            <person name="Riley R."/>
            <person name="Labutti K."/>
            <person name="Andreopoulos B."/>
            <person name="Lipzen A."/>
            <person name="Chen C."/>
            <person name="Yanf M."/>
            <person name="Daum C."/>
            <person name="Ng V."/>
            <person name="Clum A."/>
            <person name="Ohm R."/>
            <person name="Martin F."/>
            <person name="Silar P."/>
            <person name="Natvig D."/>
            <person name="Lalanne C."/>
            <person name="Gautier V."/>
            <person name="Ament-Velasquez S.L."/>
            <person name="Kruys A."/>
            <person name="Hutchinson M.I."/>
            <person name="Powell A.J."/>
            <person name="Barry K."/>
            <person name="Miller A.N."/>
            <person name="Grigoriev I.V."/>
            <person name="Debuchy R."/>
            <person name="Gladieux P."/>
            <person name="Thoren M.H."/>
            <person name="Johannesson H."/>
        </authorList>
    </citation>
    <scope>NUCLEOTIDE SEQUENCE</scope>
    <source>
        <strain evidence="7">PSN243</strain>
    </source>
</reference>
<evidence type="ECO:0000256" key="2">
    <source>
        <dbReference type="ARBA" id="ARBA00007262"/>
    </source>
</evidence>
<evidence type="ECO:0000313" key="8">
    <source>
        <dbReference type="Proteomes" id="UP001321760"/>
    </source>
</evidence>
<dbReference type="Gene3D" id="6.10.110.10">
    <property type="match status" value="1"/>
</dbReference>
<dbReference type="Pfam" id="PF06140">
    <property type="entry name" value="Ifi-6-16"/>
    <property type="match status" value="1"/>
</dbReference>
<dbReference type="Proteomes" id="UP001321760">
    <property type="component" value="Unassembled WGS sequence"/>
</dbReference>
<reference evidence="7" key="1">
    <citation type="journal article" date="2023" name="Mol. Phylogenet. Evol.">
        <title>Genome-scale phylogeny and comparative genomics of the fungal order Sordariales.</title>
        <authorList>
            <person name="Hensen N."/>
            <person name="Bonometti L."/>
            <person name="Westerberg I."/>
            <person name="Brannstrom I.O."/>
            <person name="Guillou S."/>
            <person name="Cros-Aarteil S."/>
            <person name="Calhoun S."/>
            <person name="Haridas S."/>
            <person name="Kuo A."/>
            <person name="Mondo S."/>
            <person name="Pangilinan J."/>
            <person name="Riley R."/>
            <person name="LaButti K."/>
            <person name="Andreopoulos B."/>
            <person name="Lipzen A."/>
            <person name="Chen C."/>
            <person name="Yan M."/>
            <person name="Daum C."/>
            <person name="Ng V."/>
            <person name="Clum A."/>
            <person name="Steindorff A."/>
            <person name="Ohm R.A."/>
            <person name="Martin F."/>
            <person name="Silar P."/>
            <person name="Natvig D.O."/>
            <person name="Lalanne C."/>
            <person name="Gautier V."/>
            <person name="Ament-Velasquez S.L."/>
            <person name="Kruys A."/>
            <person name="Hutchinson M.I."/>
            <person name="Powell A.J."/>
            <person name="Barry K."/>
            <person name="Miller A.N."/>
            <person name="Grigoriev I.V."/>
            <person name="Debuchy R."/>
            <person name="Gladieux P."/>
            <person name="Hiltunen Thoren M."/>
            <person name="Johannesson H."/>
        </authorList>
    </citation>
    <scope>NUCLEOTIDE SEQUENCE</scope>
    <source>
        <strain evidence="7">PSN243</strain>
    </source>
</reference>
<dbReference type="InterPro" id="IPR038213">
    <property type="entry name" value="IFI6/IFI27-like_sf"/>
</dbReference>
<dbReference type="InterPro" id="IPR009311">
    <property type="entry name" value="IFI6/IFI27-like"/>
</dbReference>
<evidence type="ECO:0000256" key="1">
    <source>
        <dbReference type="ARBA" id="ARBA00004141"/>
    </source>
</evidence>
<dbReference type="EMBL" id="MU865991">
    <property type="protein sequence ID" value="KAK4443541.1"/>
    <property type="molecule type" value="Genomic_DNA"/>
</dbReference>
<keyword evidence="8" id="KW-1185">Reference proteome</keyword>
<proteinExistence type="inferred from homology"/>
<protein>
    <submittedName>
        <fullName evidence="7">HTH-type transcriptional regulator YdfL</fullName>
    </submittedName>
</protein>
<comment type="similarity">
    <text evidence="2">Belongs to the IFI6/IFI27 family.</text>
</comment>
<comment type="subcellular location">
    <subcellularLocation>
        <location evidence="1">Membrane</location>
        <topology evidence="1">Multi-pass membrane protein</topology>
    </subcellularLocation>
</comment>
<keyword evidence="3" id="KW-0812">Transmembrane</keyword>
<evidence type="ECO:0000256" key="5">
    <source>
        <dbReference type="ARBA" id="ARBA00023136"/>
    </source>
</evidence>
<dbReference type="AlphaFoldDB" id="A0AAV9G8Y0"/>